<protein>
    <submittedName>
        <fullName evidence="6">Leucine-rich repeat isoform f</fullName>
    </submittedName>
</protein>
<dbReference type="Gene3D" id="3.80.10.10">
    <property type="entry name" value="Ribonuclease Inhibitor"/>
    <property type="match status" value="1"/>
</dbReference>
<dbReference type="InterPro" id="IPR044926">
    <property type="entry name" value="RGS_subdomain_2"/>
</dbReference>
<dbReference type="Pfam" id="PF00615">
    <property type="entry name" value="RGS"/>
    <property type="match status" value="1"/>
</dbReference>
<dbReference type="PROSITE" id="PS50297">
    <property type="entry name" value="ANK_REP_REGION"/>
    <property type="match status" value="2"/>
</dbReference>
<feature type="region of interest" description="Disordered" evidence="4">
    <location>
        <begin position="795"/>
        <end position="816"/>
    </location>
</feature>
<evidence type="ECO:0000256" key="4">
    <source>
        <dbReference type="SAM" id="MobiDB-lite"/>
    </source>
</evidence>
<keyword evidence="1" id="KW-0547">Nucleotide-binding</keyword>
<dbReference type="InterPro" id="IPR016137">
    <property type="entry name" value="RGS"/>
</dbReference>
<dbReference type="SMART" id="SM00174">
    <property type="entry name" value="RHO"/>
    <property type="match status" value="1"/>
</dbReference>
<dbReference type="InterPro" id="IPR001611">
    <property type="entry name" value="Leu-rich_rpt"/>
</dbReference>
<keyword evidence="2" id="KW-0342">GTP-binding</keyword>
<feature type="compositionally biased region" description="Low complexity" evidence="4">
    <location>
        <begin position="687"/>
        <end position="706"/>
    </location>
</feature>
<dbReference type="GO" id="GO:0003924">
    <property type="term" value="F:GTPase activity"/>
    <property type="evidence" value="ECO:0007669"/>
    <property type="project" value="InterPro"/>
</dbReference>
<feature type="repeat" description="ANK" evidence="3">
    <location>
        <begin position="1017"/>
        <end position="1049"/>
    </location>
</feature>
<feature type="compositionally biased region" description="Basic and acidic residues" evidence="4">
    <location>
        <begin position="724"/>
        <end position="743"/>
    </location>
</feature>
<dbReference type="InterPro" id="IPR036770">
    <property type="entry name" value="Ankyrin_rpt-contain_sf"/>
</dbReference>
<feature type="region of interest" description="Disordered" evidence="4">
    <location>
        <begin position="672"/>
        <end position="743"/>
    </location>
</feature>
<sequence length="1481" mass="170282">MEKNSIGFYKVKVTNRGNNTDQILLLTNFRMSLYTTKKDMEQGKFNQSHHYYDLEKINSLDSLHFELVYTKETIRVFSEHTNKILFLIAQQIKDITRCFPENKKVKFIFHPEKRSEFFGKQLKEMNNQIEKQWKTKPSDPKYLGNNFITCYKASCNYLGIPESSSFLLNLQKFFRMELLNPFMFSEKTYLGTQDHETIDHFNIDPLFYTLIHSTYFHSIDLTNINSSNLLSLLSKVIKENTTISSLAMSNLEHFENFPKLIQGLESNPKIPLTKLDVSNNPLGDKMSYKLILNICNLDSGIEEINISKCEISGKGISKIFLELKDHAKIHQSLKKIDISKNKISQVGSKAIEKWLVTSSLENKNPLKDINLGGGSLVINSIIKIFEEKFSEKLQKLDISGSKINTKNGSMLSSFIKKSSELKYLNLSNCKINKSTLQSLLKAIETNKSIKDFILILNNNNLGSNGANLIGNHLKNDNKIQSIILDENNFKSKGVLLIFESLMKNTTVRHLSLSRNIKKGDNNDDLINLLDKFLIENKTIKVLNLEGATKNYKFGSALKSILTSLGENPNLKRLNVGYNDLGDEGLFLLGSSLQNNTNLTALRIDEVGGEVTVNGLKYFVKNIIKNNQIVDFTFPTNIIKKIGKKKIIEELETSIQFMLERNNNRNLVKKLAPLKERQNSENPLQRNSSSSSLSYSSKENENNQNDIIIEKMKDDDDVDDDNGNGDDKNEQGGEEKGRKNENKIKNSRVYTKKLTLISESKTTLESSYDLFDDDLKKKLGFRKNTKHMIDETLNNHNTTNIDKKTNSEKGVDDVNNNPEQNIKKEIRFNKIIRINSFLDQKTFCYDNTTPQEIQKKRKQYMRSLKKHEMDQNLIAAFKESKMHLIEKILDLNSEKAQSRTNIFQMANPKDGNTVLHYACYLGNSELLSKILRLEGSVLMLNYPNKMGLTPLHLLMKKNPNTECLVLLSDYYVDYNATDKRGWNALQLLLYSYELFPNIDCVVKMLLDRGIDPNHSDETGSSALHRAAGSGINGPLKYLIEYGGDVNNRDNSDSTPLHKAARNGRIQSVNILLKHNAQINILDSAGNTPVSLSRIFGQKKVEMLLDPKSRSEHDIVLEYDDEYYQSNKRIGEKDDSYYQYTILLIGSMKCGKSKLVERFRTKLFSDRYYPTITKYYKFKSIVEGKRVLIKILDVSGDPIYQNFRSDWIRKADGFIFCYSINDKKECLEELVTYHKKICILQDKPKKIPMILTSLKNDLNTEAVIPNEAGKNLAKQFKCPFLSVSAKGNYNVDLAFKMVLMEIKRMPTTRKPIKGQEFLMVAPKKRGLFSKFKSNHSSQQLNNQNKKSNKISKNLISFEEIINSKKILDYFYIFLQKEYAEENLMFYSVVKSFKQIDSQSKEFIQITAKKIFDNYISVNAELQINIDYNVRNGITQKIDKIDSIDQELFDSAMIQILEMLKTDCYPKFVKSSFYEQLINKIYEK</sequence>
<dbReference type="GO" id="GO:0007165">
    <property type="term" value="P:signal transduction"/>
    <property type="evidence" value="ECO:0007669"/>
    <property type="project" value="InterPro"/>
</dbReference>
<dbReference type="InterPro" id="IPR032675">
    <property type="entry name" value="LRR_dom_sf"/>
</dbReference>
<dbReference type="GO" id="GO:0016020">
    <property type="term" value="C:membrane"/>
    <property type="evidence" value="ECO:0007669"/>
    <property type="project" value="InterPro"/>
</dbReference>
<dbReference type="SMART" id="SM00175">
    <property type="entry name" value="RAB"/>
    <property type="match status" value="1"/>
</dbReference>
<dbReference type="PROSITE" id="PS50132">
    <property type="entry name" value="RGS"/>
    <property type="match status" value="1"/>
</dbReference>
<dbReference type="SMART" id="SM00315">
    <property type="entry name" value="RGS"/>
    <property type="match status" value="1"/>
</dbReference>
<evidence type="ECO:0000256" key="2">
    <source>
        <dbReference type="ARBA" id="ARBA00023134"/>
    </source>
</evidence>
<dbReference type="SMART" id="SM00368">
    <property type="entry name" value="LRR_RI"/>
    <property type="match status" value="5"/>
</dbReference>
<dbReference type="PANTHER" id="PTHR24070">
    <property type="entry name" value="RAS, DI-RAS, AND RHEB FAMILY MEMBERS OF SMALL GTPASE SUPERFAMILY"/>
    <property type="match status" value="1"/>
</dbReference>
<comment type="caution">
    <text evidence="6">The sequence shown here is derived from an EMBL/GenBank/DDBJ whole genome shotgun (WGS) entry which is preliminary data.</text>
</comment>
<evidence type="ECO:0000313" key="7">
    <source>
        <dbReference type="Proteomes" id="UP001146793"/>
    </source>
</evidence>
<evidence type="ECO:0000259" key="5">
    <source>
        <dbReference type="PROSITE" id="PS50132"/>
    </source>
</evidence>
<dbReference type="Gene3D" id="3.40.50.300">
    <property type="entry name" value="P-loop containing nucleotide triphosphate hydrolases"/>
    <property type="match status" value="1"/>
</dbReference>
<dbReference type="Pfam" id="PF13516">
    <property type="entry name" value="LRR_6"/>
    <property type="match status" value="1"/>
</dbReference>
<keyword evidence="3" id="KW-0040">ANK repeat</keyword>
<dbReference type="SUPFAM" id="SSF48097">
    <property type="entry name" value="Regulator of G-protein signaling, RGS"/>
    <property type="match status" value="1"/>
</dbReference>
<accession>A0AAV7YFA0</accession>
<dbReference type="GO" id="GO:0005525">
    <property type="term" value="F:GTP binding"/>
    <property type="evidence" value="ECO:0007669"/>
    <property type="project" value="UniProtKB-KW"/>
</dbReference>
<dbReference type="InterPro" id="IPR001806">
    <property type="entry name" value="Small_GTPase"/>
</dbReference>
<dbReference type="InterPro" id="IPR005225">
    <property type="entry name" value="Small_GTP-bd"/>
</dbReference>
<dbReference type="PROSITE" id="PS51419">
    <property type="entry name" value="RAB"/>
    <property type="match status" value="1"/>
</dbReference>
<dbReference type="PRINTS" id="PR00449">
    <property type="entry name" value="RASTRNSFRMNG"/>
</dbReference>
<feature type="repeat" description="ANK" evidence="3">
    <location>
        <begin position="1050"/>
        <end position="1082"/>
    </location>
</feature>
<feature type="domain" description="RGS" evidence="5">
    <location>
        <begin position="1354"/>
        <end position="1475"/>
    </location>
</feature>
<dbReference type="PROSITE" id="PS50088">
    <property type="entry name" value="ANK_REPEAT"/>
    <property type="match status" value="2"/>
</dbReference>
<organism evidence="6 7">
    <name type="scientific">Anaeramoeba flamelloides</name>
    <dbReference type="NCBI Taxonomy" id="1746091"/>
    <lineage>
        <taxon>Eukaryota</taxon>
        <taxon>Metamonada</taxon>
        <taxon>Anaeramoebidae</taxon>
        <taxon>Anaeramoeba</taxon>
    </lineage>
</organism>
<dbReference type="NCBIfam" id="TIGR00231">
    <property type="entry name" value="small_GTP"/>
    <property type="match status" value="1"/>
</dbReference>
<feature type="compositionally biased region" description="Basic and acidic residues" evidence="4">
    <location>
        <begin position="800"/>
        <end position="811"/>
    </location>
</feature>
<evidence type="ECO:0000313" key="6">
    <source>
        <dbReference type="EMBL" id="KAJ3426243.1"/>
    </source>
</evidence>
<dbReference type="CDD" id="cd07440">
    <property type="entry name" value="RGS"/>
    <property type="match status" value="1"/>
</dbReference>
<evidence type="ECO:0000256" key="3">
    <source>
        <dbReference type="PROSITE-ProRule" id="PRU00023"/>
    </source>
</evidence>
<dbReference type="SMART" id="SM00173">
    <property type="entry name" value="RAS"/>
    <property type="match status" value="1"/>
</dbReference>
<dbReference type="Gene3D" id="1.25.40.20">
    <property type="entry name" value="Ankyrin repeat-containing domain"/>
    <property type="match status" value="2"/>
</dbReference>
<dbReference type="Gene3D" id="1.10.167.10">
    <property type="entry name" value="Regulator of G-protein Signalling 4, domain 2"/>
    <property type="match status" value="1"/>
</dbReference>
<dbReference type="SMART" id="SM00248">
    <property type="entry name" value="ANK"/>
    <property type="match status" value="5"/>
</dbReference>
<feature type="compositionally biased region" description="Acidic residues" evidence="4">
    <location>
        <begin position="714"/>
        <end position="723"/>
    </location>
</feature>
<dbReference type="SUPFAM" id="SSF48403">
    <property type="entry name" value="Ankyrin repeat"/>
    <property type="match status" value="1"/>
</dbReference>
<dbReference type="EMBL" id="JANTQA010000070">
    <property type="protein sequence ID" value="KAJ3426243.1"/>
    <property type="molecule type" value="Genomic_DNA"/>
</dbReference>
<dbReference type="InterPro" id="IPR002110">
    <property type="entry name" value="Ankyrin_rpt"/>
</dbReference>
<proteinExistence type="predicted"/>
<dbReference type="SUPFAM" id="SSF52047">
    <property type="entry name" value="RNI-like"/>
    <property type="match status" value="2"/>
</dbReference>
<name>A0AAV7YFA0_9EUKA</name>
<reference evidence="6" key="1">
    <citation type="submission" date="2022-08" db="EMBL/GenBank/DDBJ databases">
        <title>Novel sulphate-reducing endosymbionts in the free-living metamonad Anaeramoeba.</title>
        <authorList>
            <person name="Jerlstrom-Hultqvist J."/>
            <person name="Cepicka I."/>
            <person name="Gallot-Lavallee L."/>
            <person name="Salas-Leiva D."/>
            <person name="Curtis B.A."/>
            <person name="Zahonova K."/>
            <person name="Pipaliya S."/>
            <person name="Dacks J."/>
            <person name="Roger A.J."/>
        </authorList>
    </citation>
    <scope>NUCLEOTIDE SEQUENCE</scope>
    <source>
        <strain evidence="6">Busselton2</strain>
    </source>
</reference>
<dbReference type="Proteomes" id="UP001146793">
    <property type="component" value="Unassembled WGS sequence"/>
</dbReference>
<dbReference type="InterPro" id="IPR036305">
    <property type="entry name" value="RGS_sf"/>
</dbReference>
<dbReference type="SUPFAM" id="SSF52540">
    <property type="entry name" value="P-loop containing nucleoside triphosphate hydrolases"/>
    <property type="match status" value="1"/>
</dbReference>
<dbReference type="Pfam" id="PF12796">
    <property type="entry name" value="Ank_2"/>
    <property type="match status" value="2"/>
</dbReference>
<dbReference type="PROSITE" id="PS51421">
    <property type="entry name" value="RAS"/>
    <property type="match status" value="1"/>
</dbReference>
<dbReference type="InterPro" id="IPR027417">
    <property type="entry name" value="P-loop_NTPase"/>
</dbReference>
<dbReference type="InterPro" id="IPR020849">
    <property type="entry name" value="Small_GTPase_Ras-type"/>
</dbReference>
<evidence type="ECO:0000256" key="1">
    <source>
        <dbReference type="ARBA" id="ARBA00022741"/>
    </source>
</evidence>
<dbReference type="Pfam" id="PF00071">
    <property type="entry name" value="Ras"/>
    <property type="match status" value="1"/>
</dbReference>
<gene>
    <name evidence="6" type="ORF">M0812_28695</name>
</gene>